<gene>
    <name evidence="2" type="ORF">WMY93_016516</name>
</gene>
<name>A0AAW0NS40_9GOBI</name>
<sequence>MKKKKPGKAPKEPKKPKSSKPAKPLYPPTRRPGTVTILEFHWKTWSHRTVPFLCSSRSVWIYRENR</sequence>
<evidence type="ECO:0000256" key="1">
    <source>
        <dbReference type="SAM" id="MobiDB-lite"/>
    </source>
</evidence>
<organism evidence="2 3">
    <name type="scientific">Mugilogobius chulae</name>
    <name type="common">yellowstripe goby</name>
    <dbReference type="NCBI Taxonomy" id="88201"/>
    <lineage>
        <taxon>Eukaryota</taxon>
        <taxon>Metazoa</taxon>
        <taxon>Chordata</taxon>
        <taxon>Craniata</taxon>
        <taxon>Vertebrata</taxon>
        <taxon>Euteleostomi</taxon>
        <taxon>Actinopterygii</taxon>
        <taxon>Neopterygii</taxon>
        <taxon>Teleostei</taxon>
        <taxon>Neoteleostei</taxon>
        <taxon>Acanthomorphata</taxon>
        <taxon>Gobiaria</taxon>
        <taxon>Gobiiformes</taxon>
        <taxon>Gobioidei</taxon>
        <taxon>Gobiidae</taxon>
        <taxon>Gobionellinae</taxon>
        <taxon>Mugilogobius</taxon>
    </lineage>
</organism>
<protein>
    <submittedName>
        <fullName evidence="2">Uncharacterized protein</fullName>
    </submittedName>
</protein>
<accession>A0AAW0NS40</accession>
<evidence type="ECO:0000313" key="2">
    <source>
        <dbReference type="EMBL" id="KAK7903909.1"/>
    </source>
</evidence>
<dbReference type="Proteomes" id="UP001460270">
    <property type="component" value="Unassembled WGS sequence"/>
</dbReference>
<proteinExistence type="predicted"/>
<dbReference type="EMBL" id="JBBPFD010000012">
    <property type="protein sequence ID" value="KAK7903909.1"/>
    <property type="molecule type" value="Genomic_DNA"/>
</dbReference>
<feature type="region of interest" description="Disordered" evidence="1">
    <location>
        <begin position="1"/>
        <end position="32"/>
    </location>
</feature>
<reference evidence="3" key="1">
    <citation type="submission" date="2024-04" db="EMBL/GenBank/DDBJ databases">
        <title>Salinicola lusitanus LLJ914,a marine bacterium isolated from the Okinawa Trough.</title>
        <authorList>
            <person name="Li J."/>
        </authorList>
    </citation>
    <scope>NUCLEOTIDE SEQUENCE [LARGE SCALE GENOMIC DNA]</scope>
</reference>
<keyword evidence="3" id="KW-1185">Reference proteome</keyword>
<evidence type="ECO:0000313" key="3">
    <source>
        <dbReference type="Proteomes" id="UP001460270"/>
    </source>
</evidence>
<dbReference type="AlphaFoldDB" id="A0AAW0NS40"/>
<comment type="caution">
    <text evidence="2">The sequence shown here is derived from an EMBL/GenBank/DDBJ whole genome shotgun (WGS) entry which is preliminary data.</text>
</comment>